<keyword evidence="1" id="KW-0805">Transcription regulation</keyword>
<organism evidence="5 6">
    <name type="scientific">Neoaquamicrobium microcysteis</name>
    <dbReference type="NCBI Taxonomy" id="2682781"/>
    <lineage>
        <taxon>Bacteria</taxon>
        <taxon>Pseudomonadati</taxon>
        <taxon>Pseudomonadota</taxon>
        <taxon>Alphaproteobacteria</taxon>
        <taxon>Hyphomicrobiales</taxon>
        <taxon>Phyllobacteriaceae</taxon>
        <taxon>Neoaquamicrobium</taxon>
    </lineage>
</organism>
<name>A0A5D4GT81_9HYPH</name>
<dbReference type="Pfam" id="PF00356">
    <property type="entry name" value="LacI"/>
    <property type="match status" value="1"/>
</dbReference>
<dbReference type="GO" id="GO:0000976">
    <property type="term" value="F:transcription cis-regulatory region binding"/>
    <property type="evidence" value="ECO:0007669"/>
    <property type="project" value="TreeGrafter"/>
</dbReference>
<keyword evidence="2" id="KW-0238">DNA-binding</keyword>
<dbReference type="PROSITE" id="PS50932">
    <property type="entry name" value="HTH_LACI_2"/>
    <property type="match status" value="1"/>
</dbReference>
<protein>
    <submittedName>
        <fullName evidence="5">Substrate-binding domain-containing protein</fullName>
    </submittedName>
</protein>
<dbReference type="Gene3D" id="1.10.260.40">
    <property type="entry name" value="lambda repressor-like DNA-binding domains"/>
    <property type="match status" value="1"/>
</dbReference>
<evidence type="ECO:0000313" key="6">
    <source>
        <dbReference type="Proteomes" id="UP000323258"/>
    </source>
</evidence>
<dbReference type="CDD" id="cd06289">
    <property type="entry name" value="PBP1_MalI-like"/>
    <property type="match status" value="1"/>
</dbReference>
<dbReference type="PANTHER" id="PTHR30146:SF109">
    <property type="entry name" value="HTH-TYPE TRANSCRIPTIONAL REGULATOR GALS"/>
    <property type="match status" value="1"/>
</dbReference>
<dbReference type="GO" id="GO:0003700">
    <property type="term" value="F:DNA-binding transcription factor activity"/>
    <property type="evidence" value="ECO:0007669"/>
    <property type="project" value="TreeGrafter"/>
</dbReference>
<dbReference type="InterPro" id="IPR000843">
    <property type="entry name" value="HTH_LacI"/>
</dbReference>
<dbReference type="SMART" id="SM00354">
    <property type="entry name" value="HTH_LACI"/>
    <property type="match status" value="1"/>
</dbReference>
<dbReference type="EMBL" id="VSZS01000063">
    <property type="protein sequence ID" value="TYR32071.1"/>
    <property type="molecule type" value="Genomic_DNA"/>
</dbReference>
<evidence type="ECO:0000313" key="5">
    <source>
        <dbReference type="EMBL" id="TYR32071.1"/>
    </source>
</evidence>
<evidence type="ECO:0000256" key="3">
    <source>
        <dbReference type="ARBA" id="ARBA00023163"/>
    </source>
</evidence>
<proteinExistence type="predicted"/>
<dbReference type="Proteomes" id="UP000323258">
    <property type="component" value="Unassembled WGS sequence"/>
</dbReference>
<dbReference type="PANTHER" id="PTHR30146">
    <property type="entry name" value="LACI-RELATED TRANSCRIPTIONAL REPRESSOR"/>
    <property type="match status" value="1"/>
</dbReference>
<reference evidence="5 6" key="1">
    <citation type="submission" date="2019-08" db="EMBL/GenBank/DDBJ databases">
        <authorList>
            <person name="Seo Y.L."/>
        </authorList>
    </citation>
    <scope>NUCLEOTIDE SEQUENCE [LARGE SCALE GENOMIC DNA]</scope>
    <source>
        <strain evidence="5 6">MaA-C15</strain>
    </source>
</reference>
<dbReference type="SUPFAM" id="SSF53822">
    <property type="entry name" value="Periplasmic binding protein-like I"/>
    <property type="match status" value="1"/>
</dbReference>
<dbReference type="InterPro" id="IPR046335">
    <property type="entry name" value="LacI/GalR-like_sensor"/>
</dbReference>
<dbReference type="AlphaFoldDB" id="A0A5D4GT81"/>
<dbReference type="CDD" id="cd01392">
    <property type="entry name" value="HTH_LacI"/>
    <property type="match status" value="1"/>
</dbReference>
<feature type="domain" description="HTH lacI-type" evidence="4">
    <location>
        <begin position="4"/>
        <end position="58"/>
    </location>
</feature>
<keyword evidence="3" id="KW-0804">Transcription</keyword>
<reference evidence="5 6" key="2">
    <citation type="submission" date="2019-09" db="EMBL/GenBank/DDBJ databases">
        <title>Mesorhizobium sp. MaA-C15 isolated from Microcystis aeruginosa.</title>
        <authorList>
            <person name="Jeong S.E."/>
            <person name="Jin H.M."/>
            <person name="Jeon C.O."/>
        </authorList>
    </citation>
    <scope>NUCLEOTIDE SEQUENCE [LARGE SCALE GENOMIC DNA]</scope>
    <source>
        <strain evidence="5 6">MaA-C15</strain>
    </source>
</reference>
<dbReference type="PROSITE" id="PS00356">
    <property type="entry name" value="HTH_LACI_1"/>
    <property type="match status" value="1"/>
</dbReference>
<dbReference type="RefSeq" id="WP_148915229.1">
    <property type="nucleotide sequence ID" value="NZ_VSZS01000063.1"/>
</dbReference>
<dbReference type="SUPFAM" id="SSF47413">
    <property type="entry name" value="lambda repressor-like DNA-binding domains"/>
    <property type="match status" value="1"/>
</dbReference>
<dbReference type="Pfam" id="PF13377">
    <property type="entry name" value="Peripla_BP_3"/>
    <property type="match status" value="1"/>
</dbReference>
<dbReference type="Gene3D" id="3.40.50.2300">
    <property type="match status" value="2"/>
</dbReference>
<evidence type="ECO:0000259" key="4">
    <source>
        <dbReference type="PROSITE" id="PS50932"/>
    </source>
</evidence>
<accession>A0A5D4GT81</accession>
<keyword evidence="6" id="KW-1185">Reference proteome</keyword>
<dbReference type="InterPro" id="IPR028082">
    <property type="entry name" value="Peripla_BP_I"/>
</dbReference>
<evidence type="ECO:0000256" key="1">
    <source>
        <dbReference type="ARBA" id="ARBA00023015"/>
    </source>
</evidence>
<sequence length="342" mass="36613">MKRITLLDVASHAGVSRATASLVVRDSPLVGAATRAKVEAAMAELGYVYNLGAARMRAARSRTAGVIIPNLTNPFFAVLLAGIESALETAGLAVILANSNESAAKQDGFVNRMREHGVDGLIVCPAEGTEQRFVDDARRWGMPLVQTLRFLPGTSADYAGMDPAAGMREAVQCLFDFGHRRIGYIAADTLHSAHTERLASFHDAMAASGLDPLFVRQIESTHHTARMAAPEIMNRPARPTALICHNDVLGLGLHRGLSDLGVMPGRDVSLVGFDNVAEADLVRPGLASVATEPFKVGEMAARLLLRRIERPDAEVLHETEPTYFVQRGSCGPVRSTVSAVEA</sequence>
<dbReference type="OrthoDB" id="7811243at2"/>
<dbReference type="InterPro" id="IPR010982">
    <property type="entry name" value="Lambda_DNA-bd_dom_sf"/>
</dbReference>
<evidence type="ECO:0000256" key="2">
    <source>
        <dbReference type="ARBA" id="ARBA00023125"/>
    </source>
</evidence>
<comment type="caution">
    <text evidence="5">The sequence shown here is derived from an EMBL/GenBank/DDBJ whole genome shotgun (WGS) entry which is preliminary data.</text>
</comment>
<gene>
    <name evidence="5" type="ORF">FY036_13380</name>
</gene>